<dbReference type="NCBIfam" id="NF033892">
    <property type="entry name" value="XcbB_CpsF_sero"/>
    <property type="match status" value="1"/>
</dbReference>
<dbReference type="KEGG" id="lpk:LACPI_0999"/>
<sequence length="460" mass="53193">MEKIEFYSQSGNIRDFSDPQCLDYALMYELALQNRTITNLVDDVWYSEKLEDLCFDGFKKNGKLQYTIEMPIDPLQFIDNHLIVIFPGAGTILDNEVCHRMFGSSKFSPMSLMSKSVGKNTYILRIADTNLISGSYFWSTVNYPEYELEVQQLIEEIRDLYGVKHVDTVLWGESRGAVGALIHGFLGGYKTLSVDPIVNRYFFVDEDDYHYQFDLTPVNFVPKLNEYARNTKADKADIIILMHHDSTIAFPYINQLDKHHVTILDLSYDLSVLKLASPKAIHGFLIAKSVPLQLSIMNQLLLSSSVNEISTHLESDYYAEDFDSNRPIVSSFFNHRYREHFIEIYRNDKLATQGEWAGVEFRLKEILSIGQRYELSLELIGKIPSKIKFLMWSNTEKKIFEIGQPKIVTKSSRFGFDTYEYKYEFEAVSDYDRLYTSATFISIGESLKIRGLKINKKINN</sequence>
<dbReference type="RefSeq" id="WP_047915373.1">
    <property type="nucleotide sequence ID" value="NZ_LN774769.1"/>
</dbReference>
<dbReference type="Proteomes" id="UP000033166">
    <property type="component" value="Chromosome I"/>
</dbReference>
<gene>
    <name evidence="1" type="ORF">LACPI_0999</name>
</gene>
<dbReference type="HOGENOM" id="CLU_594198_0_0_9"/>
<proteinExistence type="predicted"/>
<accession>A0A0D6DWR2</accession>
<dbReference type="AlphaFoldDB" id="A0A0D6DWR2"/>
<dbReference type="EMBL" id="LN774769">
    <property type="protein sequence ID" value="CEN28199.1"/>
    <property type="molecule type" value="Genomic_DNA"/>
</dbReference>
<evidence type="ECO:0000313" key="2">
    <source>
        <dbReference type="Proteomes" id="UP000033166"/>
    </source>
</evidence>
<protein>
    <submittedName>
        <fullName evidence="1">Uncharacterized protein</fullName>
    </submittedName>
</protein>
<evidence type="ECO:0000313" key="1">
    <source>
        <dbReference type="EMBL" id="CEN28199.1"/>
    </source>
</evidence>
<reference evidence="2" key="1">
    <citation type="submission" date="2015-01" db="EMBL/GenBank/DDBJ databases">
        <authorList>
            <person name="Andreevskaya M."/>
        </authorList>
    </citation>
    <scope>NUCLEOTIDE SEQUENCE [LARGE SCALE GENOMIC DNA]</scope>
    <source>
        <strain evidence="2">MKFS47</strain>
    </source>
</reference>
<organism evidence="1 2">
    <name type="scientific">Pseudolactococcus piscium MKFS47</name>
    <dbReference type="NCBI Taxonomy" id="297352"/>
    <lineage>
        <taxon>Bacteria</taxon>
        <taxon>Bacillati</taxon>
        <taxon>Bacillota</taxon>
        <taxon>Bacilli</taxon>
        <taxon>Lactobacillales</taxon>
        <taxon>Streptococcaceae</taxon>
        <taxon>Pseudolactococcus</taxon>
    </lineage>
</organism>
<name>A0A0D6DWR2_9LACT</name>